<dbReference type="InterPro" id="IPR027463">
    <property type="entry name" value="AcrB_DN_DC_subdom"/>
</dbReference>
<feature type="transmembrane region" description="Helical" evidence="1">
    <location>
        <begin position="443"/>
        <end position="470"/>
    </location>
</feature>
<dbReference type="PANTHER" id="PTHR32063:SF0">
    <property type="entry name" value="SWARMING MOTILITY PROTEIN SWRC"/>
    <property type="match status" value="1"/>
</dbReference>
<feature type="transmembrane region" description="Helical" evidence="1">
    <location>
        <begin position="931"/>
        <end position="955"/>
    </location>
</feature>
<evidence type="ECO:0000256" key="1">
    <source>
        <dbReference type="SAM" id="Phobius"/>
    </source>
</evidence>
<dbReference type="PANTHER" id="PTHR32063">
    <property type="match status" value="1"/>
</dbReference>
<dbReference type="Proteomes" id="UP001236258">
    <property type="component" value="Unassembled WGS sequence"/>
</dbReference>
<proteinExistence type="predicted"/>
<keyword evidence="1" id="KW-0812">Transmembrane</keyword>
<dbReference type="Gene3D" id="3.30.70.1430">
    <property type="entry name" value="Multidrug efflux transporter AcrB pore domain"/>
    <property type="match status" value="2"/>
</dbReference>
<comment type="caution">
    <text evidence="2">The sequence shown here is derived from an EMBL/GenBank/DDBJ whole genome shotgun (WGS) entry which is preliminary data.</text>
</comment>
<dbReference type="SUPFAM" id="SSF82866">
    <property type="entry name" value="Multidrug efflux transporter AcrB transmembrane domain"/>
    <property type="match status" value="2"/>
</dbReference>
<feature type="transmembrane region" description="Helical" evidence="1">
    <location>
        <begin position="905"/>
        <end position="925"/>
    </location>
</feature>
<reference evidence="2 3" key="1">
    <citation type="submission" date="2023-08" db="EMBL/GenBank/DDBJ databases">
        <authorList>
            <person name="Joshi A."/>
            <person name="Thite S."/>
        </authorList>
    </citation>
    <scope>NUCLEOTIDE SEQUENCE [LARGE SCALE GENOMIC DNA]</scope>
    <source>
        <strain evidence="2 3">1E1</strain>
    </source>
</reference>
<accession>A0ABT9GSB5</accession>
<protein>
    <submittedName>
        <fullName evidence="2">Efflux RND transporter permease subunit</fullName>
    </submittedName>
</protein>
<feature type="transmembrane region" description="Helical" evidence="1">
    <location>
        <begin position="21"/>
        <end position="38"/>
    </location>
</feature>
<dbReference type="EMBL" id="JAUZVY010000005">
    <property type="protein sequence ID" value="MDP4529868.1"/>
    <property type="molecule type" value="Genomic_DNA"/>
</dbReference>
<dbReference type="Gene3D" id="3.30.70.1440">
    <property type="entry name" value="Multidrug efflux transporter AcrB pore domain"/>
    <property type="match status" value="1"/>
</dbReference>
<dbReference type="Gene3D" id="1.20.1640.10">
    <property type="entry name" value="Multidrug efflux transporter AcrB transmembrane domain"/>
    <property type="match status" value="2"/>
</dbReference>
<keyword evidence="1" id="KW-1133">Transmembrane helix</keyword>
<dbReference type="SUPFAM" id="SSF82693">
    <property type="entry name" value="Multidrug efflux transporter AcrB pore domain, PN1, PN2, PC1 and PC2 subdomains"/>
    <property type="match status" value="3"/>
</dbReference>
<dbReference type="PRINTS" id="PR00702">
    <property type="entry name" value="ACRIFLAVINRP"/>
</dbReference>
<feature type="transmembrane region" description="Helical" evidence="1">
    <location>
        <begin position="336"/>
        <end position="364"/>
    </location>
</feature>
<dbReference type="SUPFAM" id="SSF82714">
    <property type="entry name" value="Multidrug efflux transporter AcrB TolC docking domain, DN and DC subdomains"/>
    <property type="match status" value="2"/>
</dbReference>
<feature type="transmembrane region" description="Helical" evidence="1">
    <location>
        <begin position="476"/>
        <end position="501"/>
    </location>
</feature>
<name>A0ABT9GSB5_9GAMM</name>
<dbReference type="Gene3D" id="3.30.2090.10">
    <property type="entry name" value="Multidrug efflux transporter AcrB TolC docking domain, DN and DC subdomains"/>
    <property type="match status" value="2"/>
</dbReference>
<evidence type="ECO:0000313" key="3">
    <source>
        <dbReference type="Proteomes" id="UP001236258"/>
    </source>
</evidence>
<feature type="transmembrane region" description="Helical" evidence="1">
    <location>
        <begin position="1008"/>
        <end position="1034"/>
    </location>
</feature>
<organism evidence="2 3">
    <name type="scientific">Alkalimonas delamerensis</name>
    <dbReference type="NCBI Taxonomy" id="265981"/>
    <lineage>
        <taxon>Bacteria</taxon>
        <taxon>Pseudomonadati</taxon>
        <taxon>Pseudomonadota</taxon>
        <taxon>Gammaproteobacteria</taxon>
        <taxon>Alkalimonas</taxon>
    </lineage>
</organism>
<feature type="transmembrane region" description="Helical" evidence="1">
    <location>
        <begin position="371"/>
        <end position="391"/>
    </location>
</feature>
<feature type="transmembrane region" description="Helical" evidence="1">
    <location>
        <begin position="542"/>
        <end position="559"/>
    </location>
</feature>
<sequence length="1053" mass="114362">MRKTTASSTSVITRWAIDRPVGTLALASVILVLGLFFIQRLPVDLLPHIEYPQIRVTVNYSGVAPEVMEEQITRVLERNLASVENLVHIDSRASEGRTNVNLHFSYGTNLDVALQNASRALELARTQLPRDIEPPRLYKFDPSQAPIWQAGFSSPIRTEVEVRDWIENRLTPHLIAIEGVSSVEAAGGLEREVQVVLDQHRLAAYQLTMQDVVQQLAAENVDIAGGWVTSDRFDVMSKTEGRFRSVDDIEQLMLPLPGSDQRIRLREVARVTDSFREQRVFSRLNGVPAVQLSVFKLPEANTVEVVEQVQNAIAQLERSGFIPADMAVQAINDPAFFIRGAIASVSSAAILGGCLAMLVVWLFLGSVRKSFVIGLSIPIALMATFALMGQGGLTINIISLGGLALGVGLLLDNAIVMLENIFRHHEKLHKAPNQAAKEGSAEVASAVIAGTMTNLAAVVPFLLITGMAALVFREMILTISFAILATLVAALTLVPMLAALLGKVRWQSGLGQSLPVRSFHRLLDTLRLSYGRLLGWVLKARWWVLAATAVAFFGSYQLFQQLGGEFLPPVDDGSVSVRIALPPGTPPQETEAMSREVEALLASMPHVETLFALVGGHLSGGIVNERPGVANFRMQLTPASQRPEMTAGQWVSHTQQALQQLSLPGARISVRPPSIRGLRFGRAGADFSVAIVGEDLAGLHRVSNQIAALLQDVPGLQGLETAREEQSPLLQIRVDRERAADFGLGVAEVGQAIRQAVHGAVPSRFVDQTREYDIRVQLPRTQVQDAEQLGNLLLFRQQGQTVFLRDLARFELTDGPAHIERENQSRLLRMNADINTAESDVASLMAEVERRLESLELPDQFSLILGGQWETMQETQRELGLVILLSIFLVFVVLAVQYEKLSNPLVIIAAAPMSLMGVVLALWLTGSLLSAPVLIGVVLLIGIVVNNAILLVEYIELGRAEGKTMQQAVVDAGQVRLRPILMTTLTTVLGMTPLAIGLGEGAEIMQPLAISVIGGLLGAMLLTLLLVPVLYVLIIGASEKLVYSITGKSPSSG</sequence>
<keyword evidence="3" id="KW-1185">Reference proteome</keyword>
<dbReference type="Gene3D" id="3.30.70.1320">
    <property type="entry name" value="Multidrug efflux transporter AcrB pore domain like"/>
    <property type="match status" value="1"/>
</dbReference>
<feature type="transmembrane region" description="Helical" evidence="1">
    <location>
        <begin position="879"/>
        <end position="898"/>
    </location>
</feature>
<dbReference type="Pfam" id="PF00873">
    <property type="entry name" value="ACR_tran"/>
    <property type="match status" value="1"/>
</dbReference>
<feature type="transmembrane region" description="Helical" evidence="1">
    <location>
        <begin position="975"/>
        <end position="996"/>
    </location>
</feature>
<gene>
    <name evidence="2" type="ORF">Q3O59_12640</name>
</gene>
<feature type="transmembrane region" description="Helical" evidence="1">
    <location>
        <begin position="397"/>
        <end position="422"/>
    </location>
</feature>
<dbReference type="RefSeq" id="WP_305945914.1">
    <property type="nucleotide sequence ID" value="NZ_JAUZVY010000005.1"/>
</dbReference>
<keyword evidence="1" id="KW-0472">Membrane</keyword>
<dbReference type="InterPro" id="IPR001036">
    <property type="entry name" value="Acrflvin-R"/>
</dbReference>
<evidence type="ECO:0000313" key="2">
    <source>
        <dbReference type="EMBL" id="MDP4529868.1"/>
    </source>
</evidence>